<dbReference type="SFLD" id="SFLDF00027">
    <property type="entry name" value="p-type_atpase"/>
    <property type="match status" value="1"/>
</dbReference>
<keyword evidence="12" id="KW-1278">Translocase</keyword>
<comment type="subcellular location">
    <subcellularLocation>
        <location evidence="1">Cell membrane</location>
        <topology evidence="1">Multi-pass membrane protein</topology>
    </subcellularLocation>
</comment>
<dbReference type="EC" id="3.6.3.3" evidence="19"/>
<keyword evidence="4" id="KW-0104">Cadmium</keyword>
<dbReference type="InterPro" id="IPR027256">
    <property type="entry name" value="P-typ_ATPase_IB"/>
</dbReference>
<dbReference type="InterPro" id="IPR036163">
    <property type="entry name" value="HMA_dom_sf"/>
</dbReference>
<dbReference type="SUPFAM" id="SSF81653">
    <property type="entry name" value="Calcium ATPase, transduction domain A"/>
    <property type="match status" value="1"/>
</dbReference>
<protein>
    <submittedName>
        <fullName evidence="19">Cadmium-translocating P-type ATPase</fullName>
        <ecNumber evidence="19">3.6.3.3</ecNumber>
    </submittedName>
</protein>
<dbReference type="NCBIfam" id="TIGR01512">
    <property type="entry name" value="ATPase-IB2_Cd"/>
    <property type="match status" value="1"/>
</dbReference>
<sequence>MSKKQLVLENLHCANCASKIENKIKELDDIKDVTVNFMTRSLLFETKDEDSNEDTLLKIKKIVNKIEPHVIIKEDKKTIPLKPALNAKKIEIIKAENNSCCSRDNHEHNHKEDCCSGHDHGSNCCGGHDHNHDIINKIQPKEIKNNKKELILEGLDCANCASKIENKTREIKAVKAANLNFMNKTLVFQYDEEENIPIISEEIKSIVKKLEPQVKVLDKETIEKNNSGLKKEKSSIYKEHKKEINKLILGGTIFLIGNILNLENNIELIIFLIAYVIVGGEIVLRAVKNIARGQIFDENFLMTIATIGAFIVGQYPEGVGVMLFYQVGELFQHIAVNNSRKSISSLMDIRPDFANLKKGNDIVVVSPEEVNIGEYIVVKPGEKVPLDGVVVDGTTMVDTSALTGESMPRTIEKEDEVLSGFINQSGVITVKVTKPFGESTVAKILDLVQNAGNRKAKAENFITKFAKYYTPIVVISAALLAIIPPLFVEGATFSDWGYRALIFLVISCPCALVISIPLGFFGGIGAASKNGVLIKGSNYLEILKDIETVVFDKTGTLTKGVFNVTTVNSSNNYDKEKVLEYAAYAESFSNHPIAKSVVNAYKKDIDNSKIEKHEEIAGQGIIAYVEGKKIVAGNIKIMESNNIEFSKVDTVGTVIYVAIDKEFIGSIIIEDTVKDDAKQAIAKLKSNGVKNTVMLTGDNEKVALKVGKTLGLDKVYYELLPQDKVEKLEEVDKAKSKNKKVAFVGDGINDAPVLARADIGIAMGGLGSDAAIEAADVVIMTDEPSKIATAINISKKTRKIVVENIVFALGVKIIVLILGSLRMATMWDAVFADVGVAVLAILNAMRVIRYKKY</sequence>
<dbReference type="InterPro" id="IPR006121">
    <property type="entry name" value="HMA_dom"/>
</dbReference>
<dbReference type="NCBIfam" id="TIGR01494">
    <property type="entry name" value="ATPase_P-type"/>
    <property type="match status" value="1"/>
</dbReference>
<evidence type="ECO:0000256" key="5">
    <source>
        <dbReference type="ARBA" id="ARBA00022553"/>
    </source>
</evidence>
<dbReference type="GO" id="GO:0008551">
    <property type="term" value="F:P-type cadmium transporter activity"/>
    <property type="evidence" value="ECO:0007669"/>
    <property type="project" value="UniProtKB-EC"/>
</dbReference>
<dbReference type="GO" id="GO:0016463">
    <property type="term" value="F:P-type zinc transporter activity"/>
    <property type="evidence" value="ECO:0007669"/>
    <property type="project" value="UniProtKB-EC"/>
</dbReference>
<feature type="domain" description="HMA" evidence="18">
    <location>
        <begin position="2"/>
        <end position="71"/>
    </location>
</feature>
<evidence type="ECO:0000256" key="15">
    <source>
        <dbReference type="ARBA" id="ARBA00047308"/>
    </source>
</evidence>
<feature type="transmembrane region" description="Helical" evidence="17">
    <location>
        <begin position="468"/>
        <end position="488"/>
    </location>
</feature>
<dbReference type="InterPro" id="IPR059000">
    <property type="entry name" value="ATPase_P-type_domA"/>
</dbReference>
<dbReference type="RefSeq" id="WP_347561505.1">
    <property type="nucleotide sequence ID" value="NZ_JAAGPU010000007.1"/>
</dbReference>
<dbReference type="InterPro" id="IPR001757">
    <property type="entry name" value="P_typ_ATPase"/>
</dbReference>
<dbReference type="PROSITE" id="PS00154">
    <property type="entry name" value="ATPASE_E1_E2"/>
    <property type="match status" value="1"/>
</dbReference>
<dbReference type="GO" id="GO:0005524">
    <property type="term" value="F:ATP binding"/>
    <property type="evidence" value="ECO:0007669"/>
    <property type="project" value="UniProtKB-UniRule"/>
</dbReference>
<dbReference type="CDD" id="cd07548">
    <property type="entry name" value="P-type_ATPase-Cd_Zn_Co_like"/>
    <property type="match status" value="1"/>
</dbReference>
<dbReference type="Gene3D" id="3.40.1110.10">
    <property type="entry name" value="Calcium-transporting ATPase, cytoplasmic domain N"/>
    <property type="match status" value="1"/>
</dbReference>
<dbReference type="Gene3D" id="3.30.70.100">
    <property type="match status" value="2"/>
</dbReference>
<dbReference type="GO" id="GO:0005886">
    <property type="term" value="C:plasma membrane"/>
    <property type="evidence" value="ECO:0007669"/>
    <property type="project" value="UniProtKB-SubCell"/>
</dbReference>
<dbReference type="PRINTS" id="PR00941">
    <property type="entry name" value="CDATPASE"/>
</dbReference>
<accession>A0A6M0H353</accession>
<name>A0A6M0H353_9CLOT</name>
<organism evidence="19 20">
    <name type="scientific">Clostridium senegalense</name>
    <dbReference type="NCBI Taxonomy" id="1465809"/>
    <lineage>
        <taxon>Bacteria</taxon>
        <taxon>Bacillati</taxon>
        <taxon>Bacillota</taxon>
        <taxon>Clostridia</taxon>
        <taxon>Eubacteriales</taxon>
        <taxon>Clostridiaceae</taxon>
        <taxon>Clostridium</taxon>
    </lineage>
</organism>
<dbReference type="PRINTS" id="PR00119">
    <property type="entry name" value="CATATPASE"/>
</dbReference>
<feature type="transmembrane region" description="Helical" evidence="17">
    <location>
        <begin position="268"/>
        <end position="287"/>
    </location>
</feature>
<dbReference type="FunFam" id="2.70.150.10:FF:000002">
    <property type="entry name" value="Copper-transporting ATPase 1, putative"/>
    <property type="match status" value="1"/>
</dbReference>
<dbReference type="InterPro" id="IPR023299">
    <property type="entry name" value="ATPase_P-typ_cyto_dom_N"/>
</dbReference>
<feature type="domain" description="HMA" evidence="18">
    <location>
        <begin position="146"/>
        <end position="215"/>
    </location>
</feature>
<keyword evidence="3 17" id="KW-1003">Cell membrane</keyword>
<feature type="transmembrane region" description="Helical" evidence="17">
    <location>
        <begin position="500"/>
        <end position="527"/>
    </location>
</feature>
<dbReference type="InterPro" id="IPR018303">
    <property type="entry name" value="ATPase_P-typ_P_site"/>
</dbReference>
<dbReference type="AlphaFoldDB" id="A0A6M0H353"/>
<dbReference type="InterPro" id="IPR017969">
    <property type="entry name" value="Heavy-metal-associated_CS"/>
</dbReference>
<evidence type="ECO:0000256" key="12">
    <source>
        <dbReference type="ARBA" id="ARBA00022967"/>
    </source>
</evidence>
<keyword evidence="19" id="KW-0378">Hydrolase</keyword>
<evidence type="ECO:0000259" key="18">
    <source>
        <dbReference type="PROSITE" id="PS50846"/>
    </source>
</evidence>
<dbReference type="InterPro" id="IPR023298">
    <property type="entry name" value="ATPase_P-typ_TM_dom_sf"/>
</dbReference>
<keyword evidence="20" id="KW-1185">Reference proteome</keyword>
<keyword evidence="6 17" id="KW-0812">Transmembrane</keyword>
<evidence type="ECO:0000256" key="11">
    <source>
        <dbReference type="ARBA" id="ARBA00022842"/>
    </source>
</evidence>
<dbReference type="InterPro" id="IPR044492">
    <property type="entry name" value="P_typ_ATPase_HD_dom"/>
</dbReference>
<evidence type="ECO:0000256" key="16">
    <source>
        <dbReference type="ARBA" id="ARBA00049338"/>
    </source>
</evidence>
<dbReference type="SFLD" id="SFLDG00002">
    <property type="entry name" value="C1.7:_P-type_atpase_like"/>
    <property type="match status" value="1"/>
</dbReference>
<dbReference type="SUPFAM" id="SSF81665">
    <property type="entry name" value="Calcium ATPase, transmembrane domain M"/>
    <property type="match status" value="1"/>
</dbReference>
<keyword evidence="9" id="KW-0862">Zinc</keyword>
<dbReference type="EMBL" id="JAAGPU010000007">
    <property type="protein sequence ID" value="NEU04311.1"/>
    <property type="molecule type" value="Genomic_DNA"/>
</dbReference>
<comment type="caution">
    <text evidence="19">The sequence shown here is derived from an EMBL/GenBank/DDBJ whole genome shotgun (WGS) entry which is preliminary data.</text>
</comment>
<evidence type="ECO:0000256" key="6">
    <source>
        <dbReference type="ARBA" id="ARBA00022692"/>
    </source>
</evidence>
<proteinExistence type="inferred from homology"/>
<dbReference type="Gene3D" id="3.40.50.1000">
    <property type="entry name" value="HAD superfamily/HAD-like"/>
    <property type="match status" value="1"/>
</dbReference>
<keyword evidence="14 17" id="KW-0472">Membrane</keyword>
<evidence type="ECO:0000256" key="7">
    <source>
        <dbReference type="ARBA" id="ARBA00022723"/>
    </source>
</evidence>
<evidence type="ECO:0000256" key="9">
    <source>
        <dbReference type="ARBA" id="ARBA00022833"/>
    </source>
</evidence>
<keyword evidence="10 17" id="KW-0067">ATP-binding</keyword>
<comment type="catalytic activity">
    <reaction evidence="15">
        <text>Zn(2+)(in) + ATP + H2O = Zn(2+)(out) + ADP + phosphate + H(+)</text>
        <dbReference type="Rhea" id="RHEA:20621"/>
        <dbReference type="ChEBI" id="CHEBI:15377"/>
        <dbReference type="ChEBI" id="CHEBI:15378"/>
        <dbReference type="ChEBI" id="CHEBI:29105"/>
        <dbReference type="ChEBI" id="CHEBI:30616"/>
        <dbReference type="ChEBI" id="CHEBI:43474"/>
        <dbReference type="ChEBI" id="CHEBI:456216"/>
        <dbReference type="EC" id="7.2.2.12"/>
    </reaction>
</comment>
<feature type="transmembrane region" description="Helical" evidence="17">
    <location>
        <begin position="805"/>
        <end position="824"/>
    </location>
</feature>
<keyword evidence="13 17" id="KW-1133">Transmembrane helix</keyword>
<keyword evidence="5" id="KW-0597">Phosphoprotein</keyword>
<dbReference type="GO" id="GO:0016887">
    <property type="term" value="F:ATP hydrolysis activity"/>
    <property type="evidence" value="ECO:0007669"/>
    <property type="project" value="InterPro"/>
</dbReference>
<dbReference type="InterPro" id="IPR023214">
    <property type="entry name" value="HAD_sf"/>
</dbReference>
<dbReference type="PANTHER" id="PTHR48085:SF5">
    <property type="entry name" value="CADMIUM_ZINC-TRANSPORTING ATPASE HMA4-RELATED"/>
    <property type="match status" value="1"/>
</dbReference>
<dbReference type="SUPFAM" id="SSF55008">
    <property type="entry name" value="HMA, heavy metal-associated domain"/>
    <property type="match status" value="2"/>
</dbReference>
<dbReference type="SFLD" id="SFLDS00003">
    <property type="entry name" value="Haloacid_Dehalogenase"/>
    <property type="match status" value="1"/>
</dbReference>
<evidence type="ECO:0000256" key="8">
    <source>
        <dbReference type="ARBA" id="ARBA00022741"/>
    </source>
</evidence>
<dbReference type="Pfam" id="PF00122">
    <property type="entry name" value="E1-E2_ATPase"/>
    <property type="match status" value="1"/>
</dbReference>
<keyword evidence="7 17" id="KW-0479">Metal-binding</keyword>
<dbReference type="FunFam" id="3.40.1110.10:FF:000066">
    <property type="entry name" value="Cadmium-translocating P-type ATPase"/>
    <property type="match status" value="1"/>
</dbReference>
<evidence type="ECO:0000256" key="4">
    <source>
        <dbReference type="ARBA" id="ARBA00022539"/>
    </source>
</evidence>
<keyword evidence="8 17" id="KW-0547">Nucleotide-binding</keyword>
<dbReference type="Pfam" id="PF00702">
    <property type="entry name" value="Hydrolase"/>
    <property type="match status" value="1"/>
</dbReference>
<dbReference type="Proteomes" id="UP000481872">
    <property type="component" value="Unassembled WGS sequence"/>
</dbReference>
<evidence type="ECO:0000256" key="14">
    <source>
        <dbReference type="ARBA" id="ARBA00023136"/>
    </source>
</evidence>
<evidence type="ECO:0000256" key="3">
    <source>
        <dbReference type="ARBA" id="ARBA00022475"/>
    </source>
</evidence>
<dbReference type="NCBIfam" id="TIGR01525">
    <property type="entry name" value="ATPase-IB_hvy"/>
    <property type="match status" value="1"/>
</dbReference>
<evidence type="ECO:0000313" key="20">
    <source>
        <dbReference type="Proteomes" id="UP000481872"/>
    </source>
</evidence>
<comment type="similarity">
    <text evidence="2 17">Belongs to the cation transport ATPase (P-type) (TC 3.A.3) family. Type IB subfamily.</text>
</comment>
<dbReference type="PANTHER" id="PTHR48085">
    <property type="entry name" value="CADMIUM/ZINC-TRANSPORTING ATPASE HMA2-RELATED"/>
    <property type="match status" value="1"/>
</dbReference>
<keyword evidence="11" id="KW-0460">Magnesium</keyword>
<evidence type="ECO:0000256" key="1">
    <source>
        <dbReference type="ARBA" id="ARBA00004651"/>
    </source>
</evidence>
<dbReference type="InterPro" id="IPR051014">
    <property type="entry name" value="Cation_Transport_ATPase_IB"/>
</dbReference>
<evidence type="ECO:0000256" key="17">
    <source>
        <dbReference type="RuleBase" id="RU362081"/>
    </source>
</evidence>
<feature type="transmembrane region" description="Helical" evidence="17">
    <location>
        <begin position="830"/>
        <end position="848"/>
    </location>
</feature>
<dbReference type="GO" id="GO:0046872">
    <property type="term" value="F:metal ion binding"/>
    <property type="evidence" value="ECO:0007669"/>
    <property type="project" value="UniProtKB-KW"/>
</dbReference>
<reference evidence="19 20" key="1">
    <citation type="submission" date="2020-02" db="EMBL/GenBank/DDBJ databases">
        <title>Genome assembly of a novel Clostridium senegalense strain.</title>
        <authorList>
            <person name="Gupta T.B."/>
            <person name="Jauregui R."/>
            <person name="Maclean P."/>
            <person name="Nawarathana A."/>
            <person name="Brightwell G."/>
        </authorList>
    </citation>
    <scope>NUCLEOTIDE SEQUENCE [LARGE SCALE GENOMIC DNA]</scope>
    <source>
        <strain evidence="19 20">AGRFS4</strain>
    </source>
</reference>
<dbReference type="InterPro" id="IPR008250">
    <property type="entry name" value="ATPase_P-typ_transduc_dom_A_sf"/>
</dbReference>
<evidence type="ECO:0000313" key="19">
    <source>
        <dbReference type="EMBL" id="NEU04311.1"/>
    </source>
</evidence>
<evidence type="ECO:0000256" key="2">
    <source>
        <dbReference type="ARBA" id="ARBA00006024"/>
    </source>
</evidence>
<gene>
    <name evidence="19" type="primary">cadA</name>
    <name evidence="19" type="ORF">G3M99_05420</name>
</gene>
<dbReference type="Gene3D" id="2.70.150.10">
    <property type="entry name" value="Calcium-transporting ATPase, cytoplasmic transduction domain A"/>
    <property type="match status" value="1"/>
</dbReference>
<evidence type="ECO:0000256" key="13">
    <source>
        <dbReference type="ARBA" id="ARBA00022989"/>
    </source>
</evidence>
<evidence type="ECO:0000256" key="10">
    <source>
        <dbReference type="ARBA" id="ARBA00022840"/>
    </source>
</evidence>
<dbReference type="SUPFAM" id="SSF56784">
    <property type="entry name" value="HAD-like"/>
    <property type="match status" value="1"/>
</dbReference>
<comment type="catalytic activity">
    <reaction evidence="16">
        <text>Cd(2+)(in) + ATP + H2O = Cd(2+)(out) + ADP + phosphate + H(+)</text>
        <dbReference type="Rhea" id="RHEA:12132"/>
        <dbReference type="ChEBI" id="CHEBI:15377"/>
        <dbReference type="ChEBI" id="CHEBI:15378"/>
        <dbReference type="ChEBI" id="CHEBI:30616"/>
        <dbReference type="ChEBI" id="CHEBI:43474"/>
        <dbReference type="ChEBI" id="CHEBI:48775"/>
        <dbReference type="ChEBI" id="CHEBI:456216"/>
        <dbReference type="EC" id="7.2.2.21"/>
    </reaction>
</comment>
<dbReference type="CDD" id="cd00371">
    <property type="entry name" value="HMA"/>
    <property type="match status" value="2"/>
</dbReference>
<dbReference type="InterPro" id="IPR036412">
    <property type="entry name" value="HAD-like_sf"/>
</dbReference>
<dbReference type="Pfam" id="PF00403">
    <property type="entry name" value="HMA"/>
    <property type="match status" value="2"/>
</dbReference>
<dbReference type="PROSITE" id="PS01047">
    <property type="entry name" value="HMA_1"/>
    <property type="match status" value="1"/>
</dbReference>
<dbReference type="PROSITE" id="PS50846">
    <property type="entry name" value="HMA_2"/>
    <property type="match status" value="2"/>
</dbReference>